<keyword evidence="1" id="KW-0812">Transmembrane</keyword>
<comment type="caution">
    <text evidence="2">The sequence shown here is derived from an EMBL/GenBank/DDBJ whole genome shotgun (WGS) entry which is preliminary data.</text>
</comment>
<keyword evidence="1" id="KW-1133">Transmembrane helix</keyword>
<protein>
    <submittedName>
        <fullName evidence="2">Uncharacterized protein</fullName>
    </submittedName>
</protein>
<keyword evidence="3" id="KW-1185">Reference proteome</keyword>
<dbReference type="Proteomes" id="UP001050691">
    <property type="component" value="Unassembled WGS sequence"/>
</dbReference>
<dbReference type="EMBL" id="BPWL01000003">
    <property type="protein sequence ID" value="GJJ08489.1"/>
    <property type="molecule type" value="Genomic_DNA"/>
</dbReference>
<evidence type="ECO:0000313" key="2">
    <source>
        <dbReference type="EMBL" id="GJJ08489.1"/>
    </source>
</evidence>
<sequence>MSESKLTITTEPFAGVLVLIDVGGVIGELPGLVAEGKTGGAIVRLGPTDTEELIELVALLMGVLGGGGPPVLGPVLGVTVLLSVDPVVSVPPPPLLLVLLPLFVALVAVLEGENGGGSVVEEPPAITL</sequence>
<proteinExistence type="predicted"/>
<accession>A0AAV5A1I7</accession>
<organism evidence="2 3">
    <name type="scientific">Clathrus columnatus</name>
    <dbReference type="NCBI Taxonomy" id="1419009"/>
    <lineage>
        <taxon>Eukaryota</taxon>
        <taxon>Fungi</taxon>
        <taxon>Dikarya</taxon>
        <taxon>Basidiomycota</taxon>
        <taxon>Agaricomycotina</taxon>
        <taxon>Agaricomycetes</taxon>
        <taxon>Phallomycetidae</taxon>
        <taxon>Phallales</taxon>
        <taxon>Clathraceae</taxon>
        <taxon>Clathrus</taxon>
    </lineage>
</organism>
<feature type="transmembrane region" description="Helical" evidence="1">
    <location>
        <begin position="92"/>
        <end position="110"/>
    </location>
</feature>
<gene>
    <name evidence="2" type="ORF">Clacol_002707</name>
</gene>
<keyword evidence="1" id="KW-0472">Membrane</keyword>
<reference evidence="2" key="1">
    <citation type="submission" date="2021-10" db="EMBL/GenBank/DDBJ databases">
        <title>De novo Genome Assembly of Clathrus columnatus (Basidiomycota, Fungi) Using Illumina and Nanopore Sequence Data.</title>
        <authorList>
            <person name="Ogiso-Tanaka E."/>
            <person name="Itagaki H."/>
            <person name="Hosoya T."/>
            <person name="Hosaka K."/>
        </authorList>
    </citation>
    <scope>NUCLEOTIDE SEQUENCE</scope>
    <source>
        <strain evidence="2">MO-923</strain>
    </source>
</reference>
<feature type="transmembrane region" description="Helical" evidence="1">
    <location>
        <begin position="53"/>
        <end position="72"/>
    </location>
</feature>
<evidence type="ECO:0000256" key="1">
    <source>
        <dbReference type="SAM" id="Phobius"/>
    </source>
</evidence>
<dbReference type="AlphaFoldDB" id="A0AAV5A1I7"/>
<name>A0AAV5A1I7_9AGAM</name>
<evidence type="ECO:0000313" key="3">
    <source>
        <dbReference type="Proteomes" id="UP001050691"/>
    </source>
</evidence>